<dbReference type="PANTHER" id="PTHR42791">
    <property type="entry name" value="GNAT FAMILY ACETYLTRANSFERASE"/>
    <property type="match status" value="1"/>
</dbReference>
<evidence type="ECO:0000313" key="2">
    <source>
        <dbReference type="EMBL" id="NDL59311.1"/>
    </source>
</evidence>
<dbReference type="SUPFAM" id="SSF55729">
    <property type="entry name" value="Acyl-CoA N-acyltransferases (Nat)"/>
    <property type="match status" value="1"/>
</dbReference>
<dbReference type="InterPro" id="IPR016181">
    <property type="entry name" value="Acyl_CoA_acyltransferase"/>
</dbReference>
<name>A0A7K3M7L4_9ACTN</name>
<dbReference type="Pfam" id="PF00583">
    <property type="entry name" value="Acetyltransf_1"/>
    <property type="match status" value="1"/>
</dbReference>
<dbReference type="PROSITE" id="PS51186">
    <property type="entry name" value="GNAT"/>
    <property type="match status" value="1"/>
</dbReference>
<dbReference type="AlphaFoldDB" id="A0A7K3M7L4"/>
<dbReference type="PANTHER" id="PTHR42791:SF1">
    <property type="entry name" value="N-ACETYLTRANSFERASE DOMAIN-CONTAINING PROTEIN"/>
    <property type="match status" value="1"/>
</dbReference>
<organism evidence="2 3">
    <name type="scientific">Phytoactinopolyspora mesophila</name>
    <dbReference type="NCBI Taxonomy" id="2650750"/>
    <lineage>
        <taxon>Bacteria</taxon>
        <taxon>Bacillati</taxon>
        <taxon>Actinomycetota</taxon>
        <taxon>Actinomycetes</taxon>
        <taxon>Jiangellales</taxon>
        <taxon>Jiangellaceae</taxon>
        <taxon>Phytoactinopolyspora</taxon>
    </lineage>
</organism>
<proteinExistence type="predicted"/>
<comment type="caution">
    <text evidence="2">The sequence shown here is derived from an EMBL/GenBank/DDBJ whole genome shotgun (WGS) entry which is preliminary data.</text>
</comment>
<sequence length="132" mass="14404">MSALSVHTARELRTLLARASGLLTALVGDGRTAAIGKGLARIREVTPRVPHAYLHFLAVDPGLQRRGLGRKVIVPGLRRAERAGLGVHLETTNTENLAFYQRLGFEVSESLRLSEGGPTLWAMWRAPRITGE</sequence>
<dbReference type="Proteomes" id="UP000460435">
    <property type="component" value="Unassembled WGS sequence"/>
</dbReference>
<dbReference type="InterPro" id="IPR052523">
    <property type="entry name" value="Trichothecene_AcTrans"/>
</dbReference>
<keyword evidence="2" id="KW-0808">Transferase</keyword>
<protein>
    <submittedName>
        <fullName evidence="2">GNAT family N-acetyltransferase</fullName>
    </submittedName>
</protein>
<accession>A0A7K3M7L4</accession>
<dbReference type="GO" id="GO:0016747">
    <property type="term" value="F:acyltransferase activity, transferring groups other than amino-acyl groups"/>
    <property type="evidence" value="ECO:0007669"/>
    <property type="project" value="InterPro"/>
</dbReference>
<evidence type="ECO:0000313" key="3">
    <source>
        <dbReference type="Proteomes" id="UP000460435"/>
    </source>
</evidence>
<dbReference type="EMBL" id="WLZY01000007">
    <property type="protein sequence ID" value="NDL59311.1"/>
    <property type="molecule type" value="Genomic_DNA"/>
</dbReference>
<keyword evidence="3" id="KW-1185">Reference proteome</keyword>
<dbReference type="InterPro" id="IPR000182">
    <property type="entry name" value="GNAT_dom"/>
</dbReference>
<gene>
    <name evidence="2" type="ORF">F7O44_19765</name>
</gene>
<dbReference type="Gene3D" id="3.40.630.30">
    <property type="match status" value="1"/>
</dbReference>
<feature type="domain" description="N-acetyltransferase" evidence="1">
    <location>
        <begin position="1"/>
        <end position="127"/>
    </location>
</feature>
<evidence type="ECO:0000259" key="1">
    <source>
        <dbReference type="PROSITE" id="PS51186"/>
    </source>
</evidence>
<reference evidence="2 3" key="1">
    <citation type="submission" date="2019-11" db="EMBL/GenBank/DDBJ databases">
        <authorList>
            <person name="Li X.-J."/>
            <person name="Feng X.-M."/>
        </authorList>
    </citation>
    <scope>NUCLEOTIDE SEQUENCE [LARGE SCALE GENOMIC DNA]</scope>
    <source>
        <strain evidence="2 3">XMNu-373</strain>
    </source>
</reference>
<dbReference type="RefSeq" id="WP_162452011.1">
    <property type="nucleotide sequence ID" value="NZ_WLZY01000007.1"/>
</dbReference>
<dbReference type="CDD" id="cd04301">
    <property type="entry name" value="NAT_SF"/>
    <property type="match status" value="1"/>
</dbReference>